<feature type="transmembrane region" description="Helical" evidence="1">
    <location>
        <begin position="189"/>
        <end position="211"/>
    </location>
</feature>
<organism evidence="3 4">
    <name type="scientific">Byssochlamys spectabilis (strain No. 5 / NBRC 109023)</name>
    <name type="common">Paecilomyces variotii</name>
    <dbReference type="NCBI Taxonomy" id="1356009"/>
    <lineage>
        <taxon>Eukaryota</taxon>
        <taxon>Fungi</taxon>
        <taxon>Dikarya</taxon>
        <taxon>Ascomycota</taxon>
        <taxon>Pezizomycotina</taxon>
        <taxon>Eurotiomycetes</taxon>
        <taxon>Eurotiomycetidae</taxon>
        <taxon>Eurotiales</taxon>
        <taxon>Thermoascaceae</taxon>
        <taxon>Paecilomyces</taxon>
    </lineage>
</organism>
<gene>
    <name evidence="3" type="ORF">PVAR5_7782</name>
</gene>
<evidence type="ECO:0000256" key="2">
    <source>
        <dbReference type="SAM" id="SignalP"/>
    </source>
</evidence>
<dbReference type="Pfam" id="PF14610">
    <property type="entry name" value="Psg1"/>
    <property type="match status" value="1"/>
</dbReference>
<evidence type="ECO:0000313" key="3">
    <source>
        <dbReference type="EMBL" id="GAD99076.1"/>
    </source>
</evidence>
<dbReference type="EMBL" id="BAUL01000276">
    <property type="protein sequence ID" value="GAD99076.1"/>
    <property type="molecule type" value="Genomic_DNA"/>
</dbReference>
<keyword evidence="2" id="KW-0732">Signal</keyword>
<protein>
    <submittedName>
        <fullName evidence="3">Uncharacterized protein</fullName>
    </submittedName>
</protein>
<reference evidence="4" key="1">
    <citation type="journal article" date="2014" name="Genome Announc.">
        <title>Draft genome sequence of the formaldehyde-resistant fungus Byssochlamys spectabilis No. 5 (anamorph Paecilomyces variotii No. 5) (NBRC109023).</title>
        <authorList>
            <person name="Oka T."/>
            <person name="Ekino K."/>
            <person name="Fukuda K."/>
            <person name="Nomura Y."/>
        </authorList>
    </citation>
    <scope>NUCLEOTIDE SEQUENCE [LARGE SCALE GENOMIC DNA]</scope>
    <source>
        <strain evidence="4">No. 5 / NBRC 109023</strain>
    </source>
</reference>
<sequence length="299" mass="33774">MILLHGVLTALGTAMARDTLHAESEISTLQTPDAMTCEVPKFNAAAITNPRPYAGDFPVCTEFDKPYSPFCLPKDGSNVTVGSTYYVTWNPDYYPVNATITIELRYCTPLEGDSAFTSDRTENSYGYISLKMRQEWLQGKPRNNLTLYIIENEPTSNQRASYRQGPRVELMHRQVEHYKPPPPTPYNKLGLILGLPISVSAVLLVVAGLYFGMRKNRRIGLGNVMGPGNRGYGIRQSKIQRLCRRRAAVNMSEFENPGQYRDDPEGTVDSMDTDLYNQMERTRGRVFTHQVSKLKSWSE</sequence>
<feature type="signal peptide" evidence="2">
    <location>
        <begin position="1"/>
        <end position="16"/>
    </location>
</feature>
<dbReference type="AlphaFoldDB" id="V5GAK7"/>
<proteinExistence type="predicted"/>
<dbReference type="HOGENOM" id="CLU_038276_1_1_1"/>
<comment type="caution">
    <text evidence="3">The sequence shown here is derived from an EMBL/GenBank/DDBJ whole genome shotgun (WGS) entry which is preliminary data.</text>
</comment>
<keyword evidence="1" id="KW-0812">Transmembrane</keyword>
<feature type="chain" id="PRO_5004733212" evidence="2">
    <location>
        <begin position="17"/>
        <end position="299"/>
    </location>
</feature>
<evidence type="ECO:0000256" key="1">
    <source>
        <dbReference type="SAM" id="Phobius"/>
    </source>
</evidence>
<accession>V5GAK7</accession>
<dbReference type="Proteomes" id="UP000018001">
    <property type="component" value="Unassembled WGS sequence"/>
</dbReference>
<name>V5GAK7_BYSSN</name>
<keyword evidence="1" id="KW-0472">Membrane</keyword>
<dbReference type="eggNOG" id="ENOG502QVDR">
    <property type="taxonomic scope" value="Eukaryota"/>
</dbReference>
<dbReference type="InterPro" id="IPR028000">
    <property type="entry name" value="Pma1"/>
</dbReference>
<keyword evidence="1" id="KW-1133">Transmembrane helix</keyword>
<keyword evidence="4" id="KW-1185">Reference proteome</keyword>
<dbReference type="OrthoDB" id="4084551at2759"/>
<evidence type="ECO:0000313" key="4">
    <source>
        <dbReference type="Proteomes" id="UP000018001"/>
    </source>
</evidence>
<dbReference type="InParanoid" id="V5GAK7"/>